<evidence type="ECO:0000313" key="1">
    <source>
        <dbReference type="EMBL" id="KAH9426736.1"/>
    </source>
</evidence>
<dbReference type="Proteomes" id="UP000887458">
    <property type="component" value="Unassembled WGS sequence"/>
</dbReference>
<gene>
    <name evidence="1" type="ORF">DERP_002836</name>
</gene>
<name>A0ABQ8JVV2_DERPT</name>
<organism evidence="1 2">
    <name type="scientific">Dermatophagoides pteronyssinus</name>
    <name type="common">European house dust mite</name>
    <dbReference type="NCBI Taxonomy" id="6956"/>
    <lineage>
        <taxon>Eukaryota</taxon>
        <taxon>Metazoa</taxon>
        <taxon>Ecdysozoa</taxon>
        <taxon>Arthropoda</taxon>
        <taxon>Chelicerata</taxon>
        <taxon>Arachnida</taxon>
        <taxon>Acari</taxon>
        <taxon>Acariformes</taxon>
        <taxon>Sarcoptiformes</taxon>
        <taxon>Astigmata</taxon>
        <taxon>Psoroptidia</taxon>
        <taxon>Analgoidea</taxon>
        <taxon>Pyroglyphidae</taxon>
        <taxon>Dermatophagoidinae</taxon>
        <taxon>Dermatophagoides</taxon>
    </lineage>
</organism>
<dbReference type="EMBL" id="NJHN03000008">
    <property type="protein sequence ID" value="KAH9426736.1"/>
    <property type="molecule type" value="Genomic_DNA"/>
</dbReference>
<sequence length="107" mass="12044">MQEKDLRSTSQVNPIQAIDQMARPGTYQFSLVFKLSQVSGLFPHGLGQKIDLEPSGPHRIYKAKQQQQKTGNPFPANPGATITFIEHKSKTKAAALKYTRYPIRFDL</sequence>
<protein>
    <submittedName>
        <fullName evidence="1">Uncharacterized protein</fullName>
    </submittedName>
</protein>
<keyword evidence="2" id="KW-1185">Reference proteome</keyword>
<reference evidence="1 2" key="1">
    <citation type="journal article" date="2018" name="J. Allergy Clin. Immunol.">
        <title>High-quality assembly of Dermatophagoides pteronyssinus genome and transcriptome reveals a wide range of novel allergens.</title>
        <authorList>
            <person name="Liu X.Y."/>
            <person name="Yang K.Y."/>
            <person name="Wang M.Q."/>
            <person name="Kwok J.S."/>
            <person name="Zeng X."/>
            <person name="Yang Z."/>
            <person name="Xiao X.J."/>
            <person name="Lau C.P."/>
            <person name="Li Y."/>
            <person name="Huang Z.M."/>
            <person name="Ba J.G."/>
            <person name="Yim A.K."/>
            <person name="Ouyang C.Y."/>
            <person name="Ngai S.M."/>
            <person name="Chan T.F."/>
            <person name="Leung E.L."/>
            <person name="Liu L."/>
            <person name="Liu Z.G."/>
            <person name="Tsui S.K."/>
        </authorList>
    </citation>
    <scope>NUCLEOTIDE SEQUENCE [LARGE SCALE GENOMIC DNA]</scope>
    <source>
        <strain evidence="1">Derp</strain>
    </source>
</reference>
<proteinExistence type="predicted"/>
<comment type="caution">
    <text evidence="1">The sequence shown here is derived from an EMBL/GenBank/DDBJ whole genome shotgun (WGS) entry which is preliminary data.</text>
</comment>
<accession>A0ABQ8JVV2</accession>
<evidence type="ECO:0000313" key="2">
    <source>
        <dbReference type="Proteomes" id="UP000887458"/>
    </source>
</evidence>
<reference evidence="1 2" key="2">
    <citation type="journal article" date="2022" name="Mol. Biol. Evol.">
        <title>Comparative Genomics Reveals Insights into the Divergent Evolution of Astigmatic Mites and Household Pest Adaptations.</title>
        <authorList>
            <person name="Xiong Q."/>
            <person name="Wan A.T."/>
            <person name="Liu X."/>
            <person name="Fung C.S."/>
            <person name="Xiao X."/>
            <person name="Malainual N."/>
            <person name="Hou J."/>
            <person name="Wang L."/>
            <person name="Wang M."/>
            <person name="Yang K.Y."/>
            <person name="Cui Y."/>
            <person name="Leung E.L."/>
            <person name="Nong W."/>
            <person name="Shin S.K."/>
            <person name="Au S.W."/>
            <person name="Jeong K.Y."/>
            <person name="Chew F.T."/>
            <person name="Hui J.H."/>
            <person name="Leung T.F."/>
            <person name="Tungtrongchitr A."/>
            <person name="Zhong N."/>
            <person name="Liu Z."/>
            <person name="Tsui S.K."/>
        </authorList>
    </citation>
    <scope>NUCLEOTIDE SEQUENCE [LARGE SCALE GENOMIC DNA]</scope>
    <source>
        <strain evidence="1">Derp</strain>
    </source>
</reference>